<keyword evidence="7 10" id="KW-0811">Translocation</keyword>
<dbReference type="NCBIfam" id="TIGR01411">
    <property type="entry name" value="tatAE"/>
    <property type="match status" value="1"/>
</dbReference>
<gene>
    <name evidence="10" type="primary">tatA</name>
    <name evidence="12" type="ORF">EG19_02995</name>
</gene>
<comment type="caution">
    <text evidence="12">The sequence shown here is derived from an EMBL/GenBank/DDBJ whole genome shotgun (WGS) entry which is preliminary data.</text>
</comment>
<comment type="similarity">
    <text evidence="10">Belongs to the TatA/E family.</text>
</comment>
<dbReference type="PANTHER" id="PTHR33162">
    <property type="entry name" value="SEC-INDEPENDENT PROTEIN TRANSLOCASE PROTEIN TATA, CHLOROPLASTIC"/>
    <property type="match status" value="1"/>
</dbReference>
<dbReference type="Gene3D" id="1.20.5.3310">
    <property type="match status" value="1"/>
</dbReference>
<dbReference type="GO" id="GO:0008320">
    <property type="term" value="F:protein transmembrane transporter activity"/>
    <property type="evidence" value="ECO:0007669"/>
    <property type="project" value="UniProtKB-UniRule"/>
</dbReference>
<evidence type="ECO:0000313" key="13">
    <source>
        <dbReference type="Proteomes" id="UP000027284"/>
    </source>
</evidence>
<evidence type="ECO:0000313" key="12">
    <source>
        <dbReference type="EMBL" id="KDA53695.1"/>
    </source>
</evidence>
<evidence type="ECO:0000256" key="8">
    <source>
        <dbReference type="ARBA" id="ARBA00023136"/>
    </source>
</evidence>
<evidence type="ECO:0000256" key="5">
    <source>
        <dbReference type="ARBA" id="ARBA00022927"/>
    </source>
</evidence>
<evidence type="ECO:0000256" key="6">
    <source>
        <dbReference type="ARBA" id="ARBA00022989"/>
    </source>
</evidence>
<feature type="transmembrane region" description="Helical" evidence="10">
    <location>
        <begin position="6"/>
        <end position="22"/>
    </location>
</feature>
<feature type="compositionally biased region" description="Basic and acidic residues" evidence="11">
    <location>
        <begin position="103"/>
        <end position="112"/>
    </location>
</feature>
<dbReference type="EMBL" id="JMFG01000018">
    <property type="protein sequence ID" value="KDA53695.1"/>
    <property type="molecule type" value="Genomic_DNA"/>
</dbReference>
<keyword evidence="13" id="KW-1185">Reference proteome</keyword>
<dbReference type="STRING" id="1312852.EG19_02995"/>
<reference evidence="12 13" key="1">
    <citation type="submission" date="2014-04" db="EMBL/GenBank/DDBJ databases">
        <title>The Genome Sequence of Thermoanaerobaculum aquaticum MP-01, The First Cultivated Group 23 Acidobacterium.</title>
        <authorList>
            <person name="Stamps B.W."/>
            <person name="Losey N.A."/>
            <person name="Lawson P.A."/>
            <person name="Stevenson B.S."/>
        </authorList>
    </citation>
    <scope>NUCLEOTIDE SEQUENCE [LARGE SCALE GENOMIC DNA]</scope>
    <source>
        <strain evidence="12 13">MP-01</strain>
    </source>
</reference>
<proteinExistence type="inferred from homology"/>
<dbReference type="OrthoDB" id="9800908at2"/>
<comment type="subcellular location">
    <subcellularLocation>
        <location evidence="10">Cell membrane</location>
        <topology evidence="10">Single-pass membrane protein</topology>
    </subcellularLocation>
    <subcellularLocation>
        <location evidence="1">Membrane</location>
        <topology evidence="1">Single-pass membrane protein</topology>
    </subcellularLocation>
</comment>
<organism evidence="12 13">
    <name type="scientific">Thermoanaerobaculum aquaticum</name>
    <dbReference type="NCBI Taxonomy" id="1312852"/>
    <lineage>
        <taxon>Bacteria</taxon>
        <taxon>Pseudomonadati</taxon>
        <taxon>Acidobacteriota</taxon>
        <taxon>Thermoanaerobaculia</taxon>
        <taxon>Thermoanaerobaculales</taxon>
        <taxon>Thermoanaerobaculaceae</taxon>
        <taxon>Thermoanaerobaculum</taxon>
    </lineage>
</organism>
<dbReference type="PANTHER" id="PTHR33162:SF1">
    <property type="entry name" value="SEC-INDEPENDENT PROTEIN TRANSLOCASE PROTEIN TATA, CHLOROPLASTIC"/>
    <property type="match status" value="1"/>
</dbReference>
<dbReference type="AlphaFoldDB" id="A0A062XYV5"/>
<evidence type="ECO:0000256" key="7">
    <source>
        <dbReference type="ARBA" id="ARBA00023010"/>
    </source>
</evidence>
<dbReference type="Proteomes" id="UP000027284">
    <property type="component" value="Unassembled WGS sequence"/>
</dbReference>
<evidence type="ECO:0000256" key="9">
    <source>
        <dbReference type="ARBA" id="ARBA00025340"/>
    </source>
</evidence>
<dbReference type="NCBIfam" id="TIGR01410">
    <property type="entry name" value="tatB"/>
    <property type="match status" value="1"/>
</dbReference>
<sequence length="112" mass="12376">MFGSIGFPELVMIFIVALLLFGPKQLPHLGRTLGRALAEFKRASNDLQRTLEEEVRAEELREVGKEVKEATQLPQVLSPEEQAQVMGMGEAPKLEGETTSAEEQTKPRGEGQ</sequence>
<dbReference type="PRINTS" id="PR01506">
    <property type="entry name" value="TATBPROTEIN"/>
</dbReference>
<keyword evidence="2 10" id="KW-0813">Transport</keyword>
<protein>
    <recommendedName>
        <fullName evidence="10">Sec-independent protein translocase protein TatA</fullName>
    </recommendedName>
</protein>
<comment type="function">
    <text evidence="10">Part of the twin-arginine translocation (Tat) system that transports large folded proteins containing a characteristic twin-arginine motif in their signal peptide across membranes. TatA could form the protein-conducting channel of the Tat system.</text>
</comment>
<keyword evidence="4 10" id="KW-0812">Transmembrane</keyword>
<dbReference type="InterPro" id="IPR018448">
    <property type="entry name" value="TatB"/>
</dbReference>
<keyword evidence="6 10" id="KW-1133">Transmembrane helix</keyword>
<evidence type="ECO:0000256" key="3">
    <source>
        <dbReference type="ARBA" id="ARBA00022475"/>
    </source>
</evidence>
<name>A0A062XYV5_9BACT</name>
<keyword evidence="8 10" id="KW-0472">Membrane</keyword>
<dbReference type="NCBIfam" id="NF011430">
    <property type="entry name" value="PRK14861.1"/>
    <property type="match status" value="1"/>
</dbReference>
<dbReference type="InterPro" id="IPR006312">
    <property type="entry name" value="TatA/E"/>
</dbReference>
<feature type="region of interest" description="Disordered" evidence="11">
    <location>
        <begin position="88"/>
        <end position="112"/>
    </location>
</feature>
<evidence type="ECO:0000256" key="10">
    <source>
        <dbReference type="HAMAP-Rule" id="MF_00236"/>
    </source>
</evidence>
<keyword evidence="5 10" id="KW-0653">Protein transport</keyword>
<evidence type="ECO:0000256" key="2">
    <source>
        <dbReference type="ARBA" id="ARBA00022448"/>
    </source>
</evidence>
<dbReference type="HAMAP" id="MF_00236">
    <property type="entry name" value="TatA_E"/>
    <property type="match status" value="1"/>
</dbReference>
<dbReference type="InterPro" id="IPR003369">
    <property type="entry name" value="TatA/B/E"/>
</dbReference>
<dbReference type="GO" id="GO:0043953">
    <property type="term" value="P:protein transport by the Tat complex"/>
    <property type="evidence" value="ECO:0007669"/>
    <property type="project" value="UniProtKB-UniRule"/>
</dbReference>
<evidence type="ECO:0000256" key="1">
    <source>
        <dbReference type="ARBA" id="ARBA00004167"/>
    </source>
</evidence>
<comment type="function">
    <text evidence="9">Part of the twin-arginine translocation (Tat) system that transports large folded proteins containing a characteristic twin-arginine motif in their signal peptide across the thylakoid membrane. Involved in delta pH-dependent protein transport required for chloroplast development, especially thylakoid membrane formation. TATC and TATB mediate precursor recognition, whereas TATA facilitates translocation.</text>
</comment>
<dbReference type="Pfam" id="PF02416">
    <property type="entry name" value="TatA_B_E"/>
    <property type="match status" value="1"/>
</dbReference>
<dbReference type="GO" id="GO:0006886">
    <property type="term" value="P:intracellular protein transport"/>
    <property type="evidence" value="ECO:0007669"/>
    <property type="project" value="UniProtKB-ARBA"/>
</dbReference>
<keyword evidence="3 10" id="KW-1003">Cell membrane</keyword>
<comment type="subunit">
    <text evidence="10">Forms a complex with TatC.</text>
</comment>
<dbReference type="RefSeq" id="WP_038049109.1">
    <property type="nucleotide sequence ID" value="NZ_JMFG01000018.1"/>
</dbReference>
<evidence type="ECO:0000256" key="4">
    <source>
        <dbReference type="ARBA" id="ARBA00022692"/>
    </source>
</evidence>
<evidence type="ECO:0000256" key="11">
    <source>
        <dbReference type="SAM" id="MobiDB-lite"/>
    </source>
</evidence>
<dbReference type="GO" id="GO:0033281">
    <property type="term" value="C:TAT protein transport complex"/>
    <property type="evidence" value="ECO:0007669"/>
    <property type="project" value="UniProtKB-UniRule"/>
</dbReference>
<accession>A0A062XYV5</accession>